<feature type="non-terminal residue" evidence="3">
    <location>
        <position position="1"/>
    </location>
</feature>
<feature type="domain" description="PGG" evidence="2">
    <location>
        <begin position="21"/>
        <end position="123"/>
    </location>
</feature>
<protein>
    <submittedName>
        <fullName evidence="3">Insulin receptor-related protein</fullName>
    </submittedName>
</protein>
<evidence type="ECO:0000256" key="1">
    <source>
        <dbReference type="SAM" id="Phobius"/>
    </source>
</evidence>
<evidence type="ECO:0000313" key="3">
    <source>
        <dbReference type="EMBL" id="JAT42605.1"/>
    </source>
</evidence>
<name>A0A1D1XJM7_9ARAE</name>
<gene>
    <name evidence="3" type="primary">Insrr_0</name>
    <name evidence="3" type="ORF">g.111443</name>
</gene>
<evidence type="ECO:0000259" key="2">
    <source>
        <dbReference type="Pfam" id="PF13962"/>
    </source>
</evidence>
<dbReference type="AlphaFoldDB" id="A0A1D1XJM7"/>
<organism evidence="3">
    <name type="scientific">Anthurium amnicola</name>
    <dbReference type="NCBI Taxonomy" id="1678845"/>
    <lineage>
        <taxon>Eukaryota</taxon>
        <taxon>Viridiplantae</taxon>
        <taxon>Streptophyta</taxon>
        <taxon>Embryophyta</taxon>
        <taxon>Tracheophyta</taxon>
        <taxon>Spermatophyta</taxon>
        <taxon>Magnoliopsida</taxon>
        <taxon>Liliopsida</taxon>
        <taxon>Araceae</taxon>
        <taxon>Pothoideae</taxon>
        <taxon>Potheae</taxon>
        <taxon>Anthurium</taxon>
    </lineage>
</organism>
<feature type="transmembrane region" description="Helical" evidence="1">
    <location>
        <begin position="66"/>
        <end position="87"/>
    </location>
</feature>
<reference evidence="3" key="1">
    <citation type="submission" date="2015-07" db="EMBL/GenBank/DDBJ databases">
        <title>Transcriptome Assembly of Anthurium amnicola.</title>
        <authorList>
            <person name="Suzuki J."/>
        </authorList>
    </citation>
    <scope>NUCLEOTIDE SEQUENCE</scope>
</reference>
<keyword evidence="3" id="KW-0675">Receptor</keyword>
<keyword evidence="1" id="KW-0472">Membrane</keyword>
<accession>A0A1D1XJM7</accession>
<dbReference type="Pfam" id="PF13962">
    <property type="entry name" value="PGG"/>
    <property type="match status" value="1"/>
</dbReference>
<dbReference type="EMBL" id="GDJX01025331">
    <property type="protein sequence ID" value="JAT42605.1"/>
    <property type="molecule type" value="Transcribed_RNA"/>
</dbReference>
<feature type="transmembrane region" description="Helical" evidence="1">
    <location>
        <begin position="108"/>
        <end position="126"/>
    </location>
</feature>
<keyword evidence="1" id="KW-0812">Transmembrane</keyword>
<keyword evidence="1" id="KW-1133">Transmembrane helix</keyword>
<dbReference type="PANTHER" id="PTHR24177">
    <property type="entry name" value="CASKIN"/>
    <property type="match status" value="1"/>
</dbReference>
<sequence length="186" mass="20121">LSLSLAMGGSSGSAVGEGKKEEKKELRSAMMVAASLIATSTYQAAVSPPSGLKEADGNRFYAFRFFNAYSFVNSVGIMMHLLVEAVVTDDSRRGTRMKFFISVTPMKFLMIINLLFFAAAFALVFSKTWSSTSYAILSPVYYFIMCAIIELHFKCRQKKSLRAAAAPADDKAPAAQGEGGSHSPTV</sequence>
<proteinExistence type="predicted"/>
<feature type="transmembrane region" description="Helical" evidence="1">
    <location>
        <begin position="132"/>
        <end position="153"/>
    </location>
</feature>
<dbReference type="InterPro" id="IPR026961">
    <property type="entry name" value="PGG_dom"/>
</dbReference>
<dbReference type="PANTHER" id="PTHR24177:SF468">
    <property type="entry name" value="PGG DOMAIN-CONTAINING PROTEIN"/>
    <property type="match status" value="1"/>
</dbReference>